<dbReference type="OrthoDB" id="547452at2759"/>
<evidence type="ECO:0000313" key="5">
    <source>
        <dbReference type="Proteomes" id="UP000660262"/>
    </source>
</evidence>
<keyword evidence="2" id="KW-0175">Coiled coil</keyword>
<evidence type="ECO:0000256" key="2">
    <source>
        <dbReference type="SAM" id="Coils"/>
    </source>
</evidence>
<proteinExistence type="predicted"/>
<feature type="compositionally biased region" description="Low complexity" evidence="3">
    <location>
        <begin position="15"/>
        <end position="29"/>
    </location>
</feature>
<keyword evidence="1" id="KW-0945">Host-virus interaction</keyword>
<gene>
    <name evidence="4" type="ORF">PPROV_000220600</name>
</gene>
<keyword evidence="5" id="KW-1185">Reference proteome</keyword>
<name>A0A830HD00_9CHLO</name>
<feature type="compositionally biased region" description="Polar residues" evidence="3">
    <location>
        <begin position="36"/>
        <end position="59"/>
    </location>
</feature>
<evidence type="ECO:0000256" key="1">
    <source>
        <dbReference type="ARBA" id="ARBA00022581"/>
    </source>
</evidence>
<feature type="region of interest" description="Disordered" evidence="3">
    <location>
        <begin position="292"/>
        <end position="345"/>
    </location>
</feature>
<dbReference type="PANTHER" id="PTHR13037">
    <property type="entry name" value="FORMIN"/>
    <property type="match status" value="1"/>
</dbReference>
<comment type="caution">
    <text evidence="4">The sequence shown here is derived from an EMBL/GenBank/DDBJ whole genome shotgun (WGS) entry which is preliminary data.</text>
</comment>
<dbReference type="AlphaFoldDB" id="A0A830HD00"/>
<feature type="region of interest" description="Disordered" evidence="3">
    <location>
        <begin position="1"/>
        <end position="59"/>
    </location>
</feature>
<feature type="compositionally biased region" description="Polar residues" evidence="3">
    <location>
        <begin position="633"/>
        <end position="650"/>
    </location>
</feature>
<feature type="compositionally biased region" description="Polar residues" evidence="3">
    <location>
        <begin position="336"/>
        <end position="345"/>
    </location>
</feature>
<reference evidence="4" key="1">
    <citation type="submission" date="2020-10" db="EMBL/GenBank/DDBJ databases">
        <title>Unveiling of a novel bifunctional photoreceptor, Dualchrome1, isolated from a cosmopolitan green alga.</title>
        <authorList>
            <person name="Suzuki S."/>
            <person name="Kawachi M."/>
        </authorList>
    </citation>
    <scope>NUCLEOTIDE SEQUENCE</scope>
    <source>
        <strain evidence="4">NIES 2893</strain>
    </source>
</reference>
<dbReference type="EMBL" id="BNJQ01000005">
    <property type="protein sequence ID" value="GHP03451.1"/>
    <property type="molecule type" value="Genomic_DNA"/>
</dbReference>
<protein>
    <submittedName>
        <fullName evidence="4">Uncharacterized protein</fullName>
    </submittedName>
</protein>
<evidence type="ECO:0000256" key="3">
    <source>
        <dbReference type="SAM" id="MobiDB-lite"/>
    </source>
</evidence>
<feature type="coiled-coil region" evidence="2">
    <location>
        <begin position="664"/>
        <end position="705"/>
    </location>
</feature>
<sequence>MGDEDVETSAGGGRDTTAAAAAAAGSTAGAGAGANPTPSSPRAPNSGSVPTPSTRSRPTNNQLLYKAYFHWEHYLHELGNPPPGMENAKPATETDACASVTTAFLQILAILNGVEVRRKQAPRNVLKLLSLHTRRTKVVELATGTHRVPEELRRHSLCDLDGNEYSTNLDRNRYGGDDNYLASVVRFNLEFLSLCPRLITVEIIDVRNSISRKSSLPTSAAAAASSAPKVDPPHEGIVAITVVRASDQHCCCGYCLKHPTPAEEETTPDGVPRKLIVVERPLATLPVRRQKATHGSQQIDGNHAVASTAGGYQSPHRKQGLSGPKPGAHLRAAGRSTPTHEQQQDATTRMVIQAMSMANPLANPMVAAAAAAAAAHQAHQAAGGQFATQAAAGQNYFLAAAAAAAQAARAAAAAGSLPVSAATTPTTPGLSAFDARTQHSHSHQQPPPPPPPPQHQHQHPPPPPPPQQQSQQSQQRPTDSPDSLRSGFDMLLSAAAAAGGGANQGGAAAAAAGTLHPKLKLNPADMQVPLPPPPSPPVQASAAPPRRRKQHNEQTCGCIICQQKRRGANHGQALQALGGITRDTLTGIKRKAASIVSPTSDAGTAVGGVDDPVSASTPSPNSTGTREHGAASLATTPTTIPISPQKLTTTPVSPSLAATLGNAAVSLSEEKTLLERLLAEARRENEILRKERDDARARVKELTKKE</sequence>
<feature type="region of interest" description="Disordered" evidence="3">
    <location>
        <begin position="419"/>
        <end position="486"/>
    </location>
</feature>
<evidence type="ECO:0000313" key="4">
    <source>
        <dbReference type="EMBL" id="GHP03451.1"/>
    </source>
</evidence>
<feature type="region of interest" description="Disordered" evidence="3">
    <location>
        <begin position="599"/>
        <end position="650"/>
    </location>
</feature>
<feature type="compositionally biased region" description="Pro residues" evidence="3">
    <location>
        <begin position="445"/>
        <end position="467"/>
    </location>
</feature>
<dbReference type="PANTHER" id="PTHR13037:SF24">
    <property type="entry name" value="POLYCOMB PROTEIN PCL-RELATED"/>
    <property type="match status" value="1"/>
</dbReference>
<feature type="region of interest" description="Disordered" evidence="3">
    <location>
        <begin position="522"/>
        <end position="551"/>
    </location>
</feature>
<feature type="compositionally biased region" description="Polar residues" evidence="3">
    <location>
        <begin position="614"/>
        <end position="624"/>
    </location>
</feature>
<dbReference type="Proteomes" id="UP000660262">
    <property type="component" value="Unassembled WGS sequence"/>
</dbReference>
<organism evidence="4 5">
    <name type="scientific">Pycnococcus provasolii</name>
    <dbReference type="NCBI Taxonomy" id="41880"/>
    <lineage>
        <taxon>Eukaryota</taxon>
        <taxon>Viridiplantae</taxon>
        <taxon>Chlorophyta</taxon>
        <taxon>Pseudoscourfieldiophyceae</taxon>
        <taxon>Pseudoscourfieldiales</taxon>
        <taxon>Pycnococcaceae</taxon>
        <taxon>Pycnococcus</taxon>
    </lineage>
</organism>
<accession>A0A830HD00</accession>